<feature type="transmembrane region" description="Helical" evidence="1">
    <location>
        <begin position="6"/>
        <end position="25"/>
    </location>
</feature>
<evidence type="ECO:0000313" key="2">
    <source>
        <dbReference type="EMBL" id="HIZ40542.1"/>
    </source>
</evidence>
<dbReference type="AlphaFoldDB" id="A0A9D2EN29"/>
<gene>
    <name evidence="2" type="ORF">H9968_11615</name>
</gene>
<organism evidence="2 3">
    <name type="scientific">Candidatus Anaerobutyricum stercoris</name>
    <dbReference type="NCBI Taxonomy" id="2838457"/>
    <lineage>
        <taxon>Bacteria</taxon>
        <taxon>Bacillati</taxon>
        <taxon>Bacillota</taxon>
        <taxon>Clostridia</taxon>
        <taxon>Lachnospirales</taxon>
        <taxon>Lachnospiraceae</taxon>
        <taxon>Anaerobutyricum</taxon>
    </lineage>
</organism>
<evidence type="ECO:0000313" key="3">
    <source>
        <dbReference type="Proteomes" id="UP000824049"/>
    </source>
</evidence>
<evidence type="ECO:0000256" key="1">
    <source>
        <dbReference type="SAM" id="Phobius"/>
    </source>
</evidence>
<proteinExistence type="predicted"/>
<protein>
    <submittedName>
        <fullName evidence="2">Uncharacterized protein</fullName>
    </submittedName>
</protein>
<reference evidence="2" key="2">
    <citation type="submission" date="2021-04" db="EMBL/GenBank/DDBJ databases">
        <authorList>
            <person name="Gilroy R."/>
        </authorList>
    </citation>
    <scope>NUCLEOTIDE SEQUENCE</scope>
    <source>
        <strain evidence="2">CHK179-28034</strain>
    </source>
</reference>
<dbReference type="Proteomes" id="UP000824049">
    <property type="component" value="Unassembled WGS sequence"/>
</dbReference>
<keyword evidence="1" id="KW-0472">Membrane</keyword>
<keyword evidence="1" id="KW-1133">Transmembrane helix</keyword>
<name>A0A9D2EN29_9FIRM</name>
<dbReference type="EMBL" id="DXBR01000106">
    <property type="protein sequence ID" value="HIZ40542.1"/>
    <property type="molecule type" value="Genomic_DNA"/>
</dbReference>
<sequence length="96" mass="10675">MPIGAMIFLGVIFIVFIALDVIMLVSLSRPGDERNQIIVWKASTFTLLGTAGAKMLDIIENLVRSQPMTANPFIELEVAAIIYFAALMYYRRKHGG</sequence>
<accession>A0A9D2EN29</accession>
<comment type="caution">
    <text evidence="2">The sequence shown here is derived from an EMBL/GenBank/DDBJ whole genome shotgun (WGS) entry which is preliminary data.</text>
</comment>
<keyword evidence="1" id="KW-0812">Transmembrane</keyword>
<reference evidence="2" key="1">
    <citation type="journal article" date="2021" name="PeerJ">
        <title>Extensive microbial diversity within the chicken gut microbiome revealed by metagenomics and culture.</title>
        <authorList>
            <person name="Gilroy R."/>
            <person name="Ravi A."/>
            <person name="Getino M."/>
            <person name="Pursley I."/>
            <person name="Horton D.L."/>
            <person name="Alikhan N.F."/>
            <person name="Baker D."/>
            <person name="Gharbi K."/>
            <person name="Hall N."/>
            <person name="Watson M."/>
            <person name="Adriaenssens E.M."/>
            <person name="Foster-Nyarko E."/>
            <person name="Jarju S."/>
            <person name="Secka A."/>
            <person name="Antonio M."/>
            <person name="Oren A."/>
            <person name="Chaudhuri R.R."/>
            <person name="La Ragione R."/>
            <person name="Hildebrand F."/>
            <person name="Pallen M.J."/>
        </authorList>
    </citation>
    <scope>NUCLEOTIDE SEQUENCE</scope>
    <source>
        <strain evidence="2">CHK179-28034</strain>
    </source>
</reference>